<gene>
    <name evidence="9" type="ORF">GCM10011509_31560</name>
</gene>
<keyword evidence="3" id="KW-0813">Transport</keyword>
<evidence type="ECO:0000256" key="7">
    <source>
        <dbReference type="SAM" id="MobiDB-lite"/>
    </source>
</evidence>
<feature type="region of interest" description="Disordered" evidence="7">
    <location>
        <begin position="499"/>
        <end position="522"/>
    </location>
</feature>
<evidence type="ECO:0000256" key="8">
    <source>
        <dbReference type="SAM" id="Phobius"/>
    </source>
</evidence>
<reference evidence="10" key="1">
    <citation type="journal article" date="2019" name="Int. J. Syst. Evol. Microbiol.">
        <title>The Global Catalogue of Microorganisms (GCM) 10K type strain sequencing project: providing services to taxonomists for standard genome sequencing and annotation.</title>
        <authorList>
            <consortium name="The Broad Institute Genomics Platform"/>
            <consortium name="The Broad Institute Genome Sequencing Center for Infectious Disease"/>
            <person name="Wu L."/>
            <person name="Ma J."/>
        </authorList>
    </citation>
    <scope>NUCLEOTIDE SEQUENCE [LARGE SCALE GENOMIC DNA]</scope>
    <source>
        <strain evidence="10">CGMCC 1.5362</strain>
    </source>
</reference>
<dbReference type="Proteomes" id="UP000662111">
    <property type="component" value="Unassembled WGS sequence"/>
</dbReference>
<dbReference type="Pfam" id="PF00860">
    <property type="entry name" value="Xan_ur_permease"/>
    <property type="match status" value="1"/>
</dbReference>
<evidence type="ECO:0000256" key="4">
    <source>
        <dbReference type="ARBA" id="ARBA00022692"/>
    </source>
</evidence>
<evidence type="ECO:0000313" key="10">
    <source>
        <dbReference type="Proteomes" id="UP000662111"/>
    </source>
</evidence>
<accession>A0ABQ2FBH3</accession>
<feature type="transmembrane region" description="Helical" evidence="8">
    <location>
        <begin position="193"/>
        <end position="216"/>
    </location>
</feature>
<feature type="transmembrane region" description="Helical" evidence="8">
    <location>
        <begin position="60"/>
        <end position="76"/>
    </location>
</feature>
<comment type="subcellular location">
    <subcellularLocation>
        <location evidence="1">Membrane</location>
        <topology evidence="1">Multi-pass membrane protein</topology>
    </subcellularLocation>
</comment>
<dbReference type="PANTHER" id="PTHR42810:SF2">
    <property type="entry name" value="PURINE PERMEASE C1399.01C-RELATED"/>
    <property type="match status" value="1"/>
</dbReference>
<dbReference type="PANTHER" id="PTHR42810">
    <property type="entry name" value="PURINE PERMEASE C1399.01C-RELATED"/>
    <property type="match status" value="1"/>
</dbReference>
<comment type="similarity">
    <text evidence="2">Belongs to the nucleobase:cation symporter-2 (NCS2) (TC 2.A.40) family.</text>
</comment>
<evidence type="ECO:0000256" key="3">
    <source>
        <dbReference type="ARBA" id="ARBA00022448"/>
    </source>
</evidence>
<feature type="transmembrane region" description="Helical" evidence="8">
    <location>
        <begin position="140"/>
        <end position="161"/>
    </location>
</feature>
<dbReference type="RefSeq" id="WP_022922407.1">
    <property type="nucleotide sequence ID" value="NZ_BMLB01000007.1"/>
</dbReference>
<proteinExistence type="inferred from homology"/>
<keyword evidence="6 8" id="KW-0472">Membrane</keyword>
<sequence>MAAFGWKLHGDGKTLRPGDVVAPDERLSWGRTAGLGAQHVVAMFGATFVFPLIMGLNPQLAIMMSGIATIAFLLIVQGRVPSYLGTSAAFVGGVAAVVAQGGTPQQVTGAILVAGVVLTLTGIFIHFIGAAALTKVLPPVVTGAVVMLIGFNLAPVVADIYWPQDQWIALATMTVTILLATILPGFWGRVSVLLGLVFGYVASWLADVLTGPITAFNAGTGEVDTHNRVNWDGVVSAPWFGLPPATDTAAGVVGWHLPDIELTFVLLMLPAVVALVAENVGHVKAVAEMTGHDLDPVMGRAVAADGIGTMLATSVGGSPTTTYAENIGVMASTRVYSTAAYYAAALVAILFGLSPKFGALISAVPGGVLGGITVVLYGMIGLLGAKIWVENRVDFSKPLNLVPVAAGIIIAIGDTSLSIGDEFSLAGIAFGTIVTIAAYHLVRVLMPASMRDEQFGTATFADPPGGQNLENLGLADDYGLYGHRVLGRTSEGHLIVEEHAQQTRTDDPHEREARPGGDTDRA</sequence>
<keyword evidence="4 8" id="KW-0812">Transmembrane</keyword>
<dbReference type="EMBL" id="BMLB01000007">
    <property type="protein sequence ID" value="GGK80741.1"/>
    <property type="molecule type" value="Genomic_DNA"/>
</dbReference>
<dbReference type="InterPro" id="IPR006043">
    <property type="entry name" value="NCS2"/>
</dbReference>
<feature type="transmembrane region" description="Helical" evidence="8">
    <location>
        <begin position="109"/>
        <end position="133"/>
    </location>
</feature>
<feature type="transmembrane region" description="Helical" evidence="8">
    <location>
        <begin position="367"/>
        <end position="389"/>
    </location>
</feature>
<feature type="transmembrane region" description="Helical" evidence="8">
    <location>
        <begin position="425"/>
        <end position="442"/>
    </location>
</feature>
<feature type="transmembrane region" description="Helical" evidence="8">
    <location>
        <begin position="339"/>
        <end position="361"/>
    </location>
</feature>
<feature type="transmembrane region" description="Helical" evidence="8">
    <location>
        <begin position="401"/>
        <end position="419"/>
    </location>
</feature>
<evidence type="ECO:0000256" key="6">
    <source>
        <dbReference type="ARBA" id="ARBA00023136"/>
    </source>
</evidence>
<evidence type="ECO:0000256" key="1">
    <source>
        <dbReference type="ARBA" id="ARBA00004141"/>
    </source>
</evidence>
<evidence type="ECO:0000256" key="2">
    <source>
        <dbReference type="ARBA" id="ARBA00008821"/>
    </source>
</evidence>
<comment type="caution">
    <text evidence="9">The sequence shown here is derived from an EMBL/GenBank/DDBJ whole genome shotgun (WGS) entry which is preliminary data.</text>
</comment>
<protein>
    <submittedName>
        <fullName evidence="9">Nitrate reductase</fullName>
    </submittedName>
</protein>
<feature type="transmembrane region" description="Helical" evidence="8">
    <location>
        <begin position="167"/>
        <end position="186"/>
    </location>
</feature>
<keyword evidence="10" id="KW-1185">Reference proteome</keyword>
<name>A0ABQ2FBH3_9MICO</name>
<feature type="transmembrane region" description="Helical" evidence="8">
    <location>
        <begin position="262"/>
        <end position="280"/>
    </location>
</feature>
<evidence type="ECO:0000313" key="9">
    <source>
        <dbReference type="EMBL" id="GGK80741.1"/>
    </source>
</evidence>
<keyword evidence="5 8" id="KW-1133">Transmembrane helix</keyword>
<feature type="transmembrane region" description="Helical" evidence="8">
    <location>
        <begin position="83"/>
        <end position="103"/>
    </location>
</feature>
<organism evidence="9 10">
    <name type="scientific">Ornithinimicrobium pekingense</name>
    <dbReference type="NCBI Taxonomy" id="384677"/>
    <lineage>
        <taxon>Bacteria</taxon>
        <taxon>Bacillati</taxon>
        <taxon>Actinomycetota</taxon>
        <taxon>Actinomycetes</taxon>
        <taxon>Micrococcales</taxon>
        <taxon>Ornithinimicrobiaceae</taxon>
        <taxon>Ornithinimicrobium</taxon>
    </lineage>
</organism>
<evidence type="ECO:0000256" key="5">
    <source>
        <dbReference type="ARBA" id="ARBA00022989"/>
    </source>
</evidence>